<dbReference type="RefSeq" id="YP_002048960.1">
    <property type="nucleotide sequence ID" value="NC_011087.1"/>
</dbReference>
<dbReference type="NCBIfam" id="TIGR00128">
    <property type="entry name" value="fabD"/>
    <property type="match status" value="1"/>
</dbReference>
<dbReference type="SUPFAM" id="SSF55048">
    <property type="entry name" value="Probable ACP-binding domain of malonyl-CoA ACP transacylase"/>
    <property type="match status" value="1"/>
</dbReference>
<evidence type="ECO:0000256" key="5">
    <source>
        <dbReference type="ARBA" id="ARBA00048462"/>
    </source>
</evidence>
<keyword evidence="3" id="KW-0808">Transferase</keyword>
<proteinExistence type="inferred from homology"/>
<reference evidence="7" key="1">
    <citation type="submission" date="2007-08" db="EMBL/GenBank/DDBJ databases">
        <authorList>
            <person name="Gloeckner G."/>
            <person name="Nowack E."/>
            <person name="Melkonian M."/>
        </authorList>
    </citation>
    <scope>NUCLEOTIDE SEQUENCE</scope>
</reference>
<dbReference type="Gene3D" id="3.30.70.250">
    <property type="entry name" value="Malonyl-CoA ACP transacylase, ACP-binding"/>
    <property type="match status" value="1"/>
</dbReference>
<dbReference type="InterPro" id="IPR016035">
    <property type="entry name" value="Acyl_Trfase/lysoPLipase"/>
</dbReference>
<evidence type="ECO:0000313" key="7">
    <source>
        <dbReference type="EMBL" id="ACB42750.1"/>
    </source>
</evidence>
<dbReference type="InterPro" id="IPR050858">
    <property type="entry name" value="Mal-CoA-ACP_Trans/PKS_FabD"/>
</dbReference>
<evidence type="ECO:0000256" key="4">
    <source>
        <dbReference type="ARBA" id="ARBA00023315"/>
    </source>
</evidence>
<dbReference type="InterPro" id="IPR004410">
    <property type="entry name" value="Malonyl_CoA-ACP_transAc_FabD"/>
</dbReference>
<dbReference type="InterPro" id="IPR014043">
    <property type="entry name" value="Acyl_transferase_dom"/>
</dbReference>
<dbReference type="InterPro" id="IPR016036">
    <property type="entry name" value="Malonyl_transacylase_ACP-bd"/>
</dbReference>
<dbReference type="GeneID" id="6481229"/>
<accession>B1X481</accession>
<dbReference type="InterPro" id="IPR001227">
    <property type="entry name" value="Ac_transferase_dom_sf"/>
</dbReference>
<keyword evidence="4" id="KW-0012">Acyltransferase</keyword>
<dbReference type="SUPFAM" id="SSF52151">
    <property type="entry name" value="FabD/lysophospholipase-like"/>
    <property type="match status" value="1"/>
</dbReference>
<dbReference type="GO" id="GO:0004314">
    <property type="term" value="F:[acyl-carrier-protein] S-malonyltransferase activity"/>
    <property type="evidence" value="ECO:0007669"/>
    <property type="project" value="UniProtKB-EC"/>
</dbReference>
<name>B1X481_PAUCH</name>
<dbReference type="GO" id="GO:0005829">
    <property type="term" value="C:cytosol"/>
    <property type="evidence" value="ECO:0007669"/>
    <property type="project" value="TreeGrafter"/>
</dbReference>
<comment type="catalytic activity">
    <reaction evidence="5">
        <text>holo-[ACP] + malonyl-CoA = malonyl-[ACP] + CoA</text>
        <dbReference type="Rhea" id="RHEA:41792"/>
        <dbReference type="Rhea" id="RHEA-COMP:9623"/>
        <dbReference type="Rhea" id="RHEA-COMP:9685"/>
        <dbReference type="ChEBI" id="CHEBI:57287"/>
        <dbReference type="ChEBI" id="CHEBI:57384"/>
        <dbReference type="ChEBI" id="CHEBI:64479"/>
        <dbReference type="ChEBI" id="CHEBI:78449"/>
        <dbReference type="EC" id="2.3.1.39"/>
    </reaction>
</comment>
<dbReference type="AlphaFoldDB" id="B1X481"/>
<dbReference type="InterPro" id="IPR024925">
    <property type="entry name" value="Malonyl_CoA-ACP_transAc"/>
</dbReference>
<reference evidence="7" key="2">
    <citation type="journal article" date="2008" name="Curr. Biol.">
        <title>Chromatophore genome sequence of Paulinella sheds light on acquisition of photosynthesis by eukaryotes.</title>
        <authorList>
            <person name="Nowack E.C.M."/>
            <person name="Melkonian M."/>
            <person name="Gloeckner G."/>
        </authorList>
    </citation>
    <scope>NUCLEOTIDE SEQUENCE [LARGE SCALE GENOMIC DNA]</scope>
</reference>
<evidence type="ECO:0000259" key="6">
    <source>
        <dbReference type="SMART" id="SM00827"/>
    </source>
</evidence>
<protein>
    <recommendedName>
        <fullName evidence="2">[acyl-carrier-protein] S-malonyltransferase</fullName>
        <ecNumber evidence="2">2.3.1.39</ecNumber>
    </recommendedName>
</protein>
<comment type="similarity">
    <text evidence="1">Belongs to the FabD family.</text>
</comment>
<dbReference type="EMBL" id="CP000815">
    <property type="protein sequence ID" value="ACB42750.1"/>
    <property type="molecule type" value="Genomic_DNA"/>
</dbReference>
<keyword evidence="7" id="KW-0934">Plastid</keyword>
<geneLocation type="organellar chromatophore" evidence="7"/>
<evidence type="ECO:0000256" key="2">
    <source>
        <dbReference type="ARBA" id="ARBA00013258"/>
    </source>
</evidence>
<dbReference type="EC" id="2.3.1.39" evidence="2"/>
<feature type="domain" description="Malonyl-CoA:ACP transacylase (MAT)" evidence="6">
    <location>
        <begin position="6"/>
        <end position="294"/>
    </location>
</feature>
<dbReference type="SMART" id="SM00827">
    <property type="entry name" value="PKS_AT"/>
    <property type="match status" value="1"/>
</dbReference>
<gene>
    <name evidence="7" type="ordered locus">PCC_0309</name>
</gene>
<dbReference type="PANTHER" id="PTHR42681:SF1">
    <property type="entry name" value="MALONYL-COA-ACYL CARRIER PROTEIN TRANSACYLASE, MITOCHONDRIAL"/>
    <property type="match status" value="1"/>
</dbReference>
<organism evidence="7">
    <name type="scientific">Paulinella chromatophora</name>
    <dbReference type="NCBI Taxonomy" id="39717"/>
    <lineage>
        <taxon>Eukaryota</taxon>
        <taxon>Sar</taxon>
        <taxon>Rhizaria</taxon>
        <taxon>Cercozoa</taxon>
        <taxon>Imbricatea</taxon>
        <taxon>Silicofilosea</taxon>
        <taxon>Euglyphida</taxon>
        <taxon>Paulinellidae</taxon>
        <taxon>Paulinella</taxon>
    </lineage>
</organism>
<dbReference type="PANTHER" id="PTHR42681">
    <property type="entry name" value="MALONYL-COA-ACYL CARRIER PROTEIN TRANSACYLASE, MITOCHONDRIAL"/>
    <property type="match status" value="1"/>
</dbReference>
<sequence>MGIAWVFPGQGSQKIGMEEGVLGLALSKERFDMASDLLGWNLFELCTNGRLTIGKESTELNNTRNTQLALFVIESLLVDALRDQGKQPQLLAGHSLGEITALYAANVFNIDTGLKLVKRRSELMAVENGGKMVAVIGFDRKQLEELITVTDRIAIANDNSDSQVVLSGDSEMIQDIHKFLNCKKVIPLNVSGAFHSHFMINAAKDFEHLLDQTIFKDGIVPVLSNAEPTPTCDAALLKQRLKKQMTSRVRWRETMQNLNNMGISITVEIGPGNVLSNLLKRNLDNIINFQVANTCDLGL</sequence>
<evidence type="ECO:0000256" key="3">
    <source>
        <dbReference type="ARBA" id="ARBA00022679"/>
    </source>
</evidence>
<dbReference type="GO" id="GO:0006633">
    <property type="term" value="P:fatty acid biosynthetic process"/>
    <property type="evidence" value="ECO:0007669"/>
    <property type="project" value="TreeGrafter"/>
</dbReference>
<dbReference type="Pfam" id="PF00698">
    <property type="entry name" value="Acyl_transf_1"/>
    <property type="match status" value="1"/>
</dbReference>
<dbReference type="Gene3D" id="3.40.366.10">
    <property type="entry name" value="Malonyl-Coenzyme A Acyl Carrier Protein, domain 2"/>
    <property type="match status" value="1"/>
</dbReference>
<evidence type="ECO:0000256" key="1">
    <source>
        <dbReference type="ARBA" id="ARBA00008217"/>
    </source>
</evidence>
<dbReference type="PIRSF" id="PIRSF000446">
    <property type="entry name" value="Mct"/>
    <property type="match status" value="1"/>
</dbReference>